<keyword evidence="1" id="KW-0344">Guanine-nucleotide releasing factor</keyword>
<name>A0A8J2RAW4_9CRUS</name>
<feature type="compositionally biased region" description="Low complexity" evidence="4">
    <location>
        <begin position="148"/>
        <end position="158"/>
    </location>
</feature>
<feature type="compositionally biased region" description="Basic and acidic residues" evidence="4">
    <location>
        <begin position="189"/>
        <end position="208"/>
    </location>
</feature>
<feature type="compositionally biased region" description="Low complexity" evidence="4">
    <location>
        <begin position="118"/>
        <end position="133"/>
    </location>
</feature>
<dbReference type="PANTHER" id="PTHR45982:SF1">
    <property type="entry name" value="REGULATOR OF CHROMOSOME CONDENSATION"/>
    <property type="match status" value="1"/>
</dbReference>
<dbReference type="GO" id="GO:0005085">
    <property type="term" value="F:guanyl-nucleotide exchange factor activity"/>
    <property type="evidence" value="ECO:0007669"/>
    <property type="project" value="TreeGrafter"/>
</dbReference>
<dbReference type="InterPro" id="IPR009091">
    <property type="entry name" value="RCC1/BLIP-II"/>
</dbReference>
<evidence type="ECO:0000256" key="4">
    <source>
        <dbReference type="SAM" id="MobiDB-lite"/>
    </source>
</evidence>
<dbReference type="InterPro" id="IPR058923">
    <property type="entry name" value="RCC1-like_dom"/>
</dbReference>
<reference evidence="6" key="1">
    <citation type="submission" date="2021-11" db="EMBL/GenBank/DDBJ databases">
        <authorList>
            <person name="Schell T."/>
        </authorList>
    </citation>
    <scope>NUCLEOTIDE SEQUENCE</scope>
    <source>
        <strain evidence="6">M5</strain>
    </source>
</reference>
<accession>A0A8J2RAW4</accession>
<evidence type="ECO:0000259" key="5">
    <source>
        <dbReference type="Pfam" id="PF25390"/>
    </source>
</evidence>
<sequence length="651" mass="68088">MVKRKVAEVEDKPVEVAKPAAKTAAKPKAAPKKAKVAASPIQSPVKKAVAQKVAKPTKDVPSATEPAKPKAASKAAPKVASKAVPKAAPAASKSKAKKTSESEEEAPPPPPKVKRVAKTVAKETTAVTKAVKAPKPKPSPVKAKKPAAAKAPKVPKVATPEKKKAATIKAKKASAASEVESSSEDSPPEEVKETKADKKKAEATESRKRTKAVKEVVAAKKPKIEIVIPFRHNRGTGMVLSVGQGDVGQLGLGPDVLEKSRPALVDQVKDVIDVVAGGMHTVCLTTKGETLNLLIDLGEIYTFGCNDEGALGRDTSEEGSEFEPGLVKLPGKATLISAGDSHTAALLEDGRCFIWGTFRDSHGPMGLNESGSQKLPVPILEGIPMTQIASGADHLVCLSSDGQVYTCGCAEQGQLGRVAEVFSNRGGRKGKSYLLTPQPVALGKGKKRIVIDSVWTGSYATFARAKETGLIYVFGLNNYNQLGVPSQDARFQPEISTGFKGHRWLSISCGQHHTLALDEDGQVYSLGRKEYGRLGMGADAKDLAVPTPIPALQSQKCVEVTAGESVSLAVTESGMAFSWGMGTNGQLGLGHEDDVLEPTSIKGKALENRLVISASAGGQHTVLLATDKSSTTTTSAASSAQPIAVTENMVD</sequence>
<dbReference type="EMBL" id="CAKKLH010000036">
    <property type="protein sequence ID" value="CAH0100467.1"/>
    <property type="molecule type" value="Genomic_DNA"/>
</dbReference>
<dbReference type="InterPro" id="IPR051553">
    <property type="entry name" value="Ran_GTPase-activating"/>
</dbReference>
<feature type="region of interest" description="Disordered" evidence="4">
    <location>
        <begin position="630"/>
        <end position="651"/>
    </location>
</feature>
<feature type="compositionally biased region" description="Low complexity" evidence="4">
    <location>
        <begin position="45"/>
        <end position="54"/>
    </location>
</feature>
<feature type="repeat" description="RCC1" evidence="3">
    <location>
        <begin position="574"/>
        <end position="627"/>
    </location>
</feature>
<feature type="compositionally biased region" description="Low complexity" evidence="4">
    <location>
        <begin position="630"/>
        <end position="640"/>
    </location>
</feature>
<protein>
    <recommendedName>
        <fullName evidence="5">RCC1-like domain-containing protein</fullName>
    </recommendedName>
</protein>
<keyword evidence="2" id="KW-0677">Repeat</keyword>
<dbReference type="SUPFAM" id="SSF50985">
    <property type="entry name" value="RCC1/BLIP-II"/>
    <property type="match status" value="1"/>
</dbReference>
<dbReference type="PROSITE" id="PS00626">
    <property type="entry name" value="RCC1_2"/>
    <property type="match status" value="3"/>
</dbReference>
<comment type="caution">
    <text evidence="6">The sequence shown here is derived from an EMBL/GenBank/DDBJ whole genome shotgun (WGS) entry which is preliminary data.</text>
</comment>
<feature type="repeat" description="RCC1" evidence="3">
    <location>
        <begin position="469"/>
        <end position="520"/>
    </location>
</feature>
<feature type="repeat" description="RCC1" evidence="3">
    <location>
        <begin position="298"/>
        <end position="349"/>
    </location>
</feature>
<dbReference type="Pfam" id="PF25390">
    <property type="entry name" value="WD40_RLD"/>
    <property type="match status" value="1"/>
</dbReference>
<evidence type="ECO:0000256" key="2">
    <source>
        <dbReference type="ARBA" id="ARBA00022737"/>
    </source>
</evidence>
<evidence type="ECO:0000313" key="6">
    <source>
        <dbReference type="EMBL" id="CAH0100467.1"/>
    </source>
</evidence>
<dbReference type="OrthoDB" id="61110at2759"/>
<dbReference type="PROSITE" id="PS50012">
    <property type="entry name" value="RCC1_3"/>
    <property type="match status" value="7"/>
</dbReference>
<evidence type="ECO:0000256" key="1">
    <source>
        <dbReference type="ARBA" id="ARBA00022658"/>
    </source>
</evidence>
<dbReference type="Gene3D" id="2.130.10.30">
    <property type="entry name" value="Regulator of chromosome condensation 1/beta-lactamase-inhibitor protein II"/>
    <property type="match status" value="1"/>
</dbReference>
<dbReference type="Proteomes" id="UP000789390">
    <property type="component" value="Unassembled WGS sequence"/>
</dbReference>
<proteinExistence type="predicted"/>
<feature type="repeat" description="RCC1" evidence="3">
    <location>
        <begin position="237"/>
        <end position="287"/>
    </location>
</feature>
<keyword evidence="7" id="KW-1185">Reference proteome</keyword>
<evidence type="ECO:0000313" key="7">
    <source>
        <dbReference type="Proteomes" id="UP000789390"/>
    </source>
</evidence>
<feature type="region of interest" description="Disordered" evidence="4">
    <location>
        <begin position="18"/>
        <end position="208"/>
    </location>
</feature>
<feature type="repeat" description="RCC1" evidence="3">
    <location>
        <begin position="521"/>
        <end position="573"/>
    </location>
</feature>
<feature type="domain" description="RCC1-like" evidence="5">
    <location>
        <begin position="239"/>
        <end position="623"/>
    </location>
</feature>
<dbReference type="PANTHER" id="PTHR45982">
    <property type="entry name" value="REGULATOR OF CHROMOSOME CONDENSATION"/>
    <property type="match status" value="1"/>
</dbReference>
<feature type="repeat" description="RCC1" evidence="3">
    <location>
        <begin position="402"/>
        <end position="467"/>
    </location>
</feature>
<organism evidence="6 7">
    <name type="scientific">Daphnia galeata</name>
    <dbReference type="NCBI Taxonomy" id="27404"/>
    <lineage>
        <taxon>Eukaryota</taxon>
        <taxon>Metazoa</taxon>
        <taxon>Ecdysozoa</taxon>
        <taxon>Arthropoda</taxon>
        <taxon>Crustacea</taxon>
        <taxon>Branchiopoda</taxon>
        <taxon>Diplostraca</taxon>
        <taxon>Cladocera</taxon>
        <taxon>Anomopoda</taxon>
        <taxon>Daphniidae</taxon>
        <taxon>Daphnia</taxon>
    </lineage>
</organism>
<dbReference type="PROSITE" id="PS00625">
    <property type="entry name" value="RCC1_1"/>
    <property type="match status" value="1"/>
</dbReference>
<dbReference type="GO" id="GO:0005737">
    <property type="term" value="C:cytoplasm"/>
    <property type="evidence" value="ECO:0007669"/>
    <property type="project" value="TreeGrafter"/>
</dbReference>
<feature type="compositionally biased region" description="Low complexity" evidence="4">
    <location>
        <begin position="18"/>
        <end position="28"/>
    </location>
</feature>
<feature type="compositionally biased region" description="Low complexity" evidence="4">
    <location>
        <begin position="61"/>
        <end position="93"/>
    </location>
</feature>
<evidence type="ECO:0000256" key="3">
    <source>
        <dbReference type="PROSITE-ProRule" id="PRU00235"/>
    </source>
</evidence>
<dbReference type="InterPro" id="IPR000408">
    <property type="entry name" value="Reg_chr_condens"/>
</dbReference>
<gene>
    <name evidence="6" type="ORF">DGAL_LOCUS2697</name>
</gene>
<feature type="repeat" description="RCC1" evidence="3">
    <location>
        <begin position="350"/>
        <end position="401"/>
    </location>
</feature>
<dbReference type="AlphaFoldDB" id="A0A8J2RAW4"/>
<dbReference type="PRINTS" id="PR00633">
    <property type="entry name" value="RCCNDNSATION"/>
</dbReference>